<feature type="non-terminal residue" evidence="1">
    <location>
        <position position="1"/>
    </location>
</feature>
<feature type="non-terminal residue" evidence="1">
    <location>
        <position position="79"/>
    </location>
</feature>
<evidence type="ECO:0000313" key="2">
    <source>
        <dbReference type="Proteomes" id="UP001163846"/>
    </source>
</evidence>
<proteinExistence type="predicted"/>
<reference evidence="1" key="1">
    <citation type="submission" date="2022-08" db="EMBL/GenBank/DDBJ databases">
        <authorList>
            <consortium name="DOE Joint Genome Institute"/>
            <person name="Min B."/>
            <person name="Riley R."/>
            <person name="Sierra-Patev S."/>
            <person name="Naranjo-Ortiz M."/>
            <person name="Looney B."/>
            <person name="Konkel Z."/>
            <person name="Slot J.C."/>
            <person name="Sakamoto Y."/>
            <person name="Steenwyk J.L."/>
            <person name="Rokas A."/>
            <person name="Carro J."/>
            <person name="Camarero S."/>
            <person name="Ferreira P."/>
            <person name="Molpeceres G."/>
            <person name="Ruiz-Duenas F.J."/>
            <person name="Serrano A."/>
            <person name="Henrissat B."/>
            <person name="Drula E."/>
            <person name="Hughes K.W."/>
            <person name="Mata J.L."/>
            <person name="Ishikawa N.K."/>
            <person name="Vargas-Isla R."/>
            <person name="Ushijima S."/>
            <person name="Smith C.A."/>
            <person name="Ahrendt S."/>
            <person name="Andreopoulos W."/>
            <person name="He G."/>
            <person name="Labutti K."/>
            <person name="Lipzen A."/>
            <person name="Ng V."/>
            <person name="Sandor L."/>
            <person name="Barry K."/>
            <person name="Martinez A.T."/>
            <person name="Xiao Y."/>
            <person name="Gibbons J.G."/>
            <person name="Terashima K."/>
            <person name="Hibbett D.S."/>
            <person name="Grigoriev I.V."/>
        </authorList>
    </citation>
    <scope>NUCLEOTIDE SEQUENCE</scope>
    <source>
        <strain evidence="1">TFB9207</strain>
    </source>
</reference>
<dbReference type="Proteomes" id="UP001163846">
    <property type="component" value="Unassembled WGS sequence"/>
</dbReference>
<dbReference type="EMBL" id="MU806821">
    <property type="protein sequence ID" value="KAJ3832904.1"/>
    <property type="molecule type" value="Genomic_DNA"/>
</dbReference>
<protein>
    <submittedName>
        <fullName evidence="1">Uncharacterized protein</fullName>
    </submittedName>
</protein>
<sequence>LVSGYEDRLMKKFEHEADATRSYEECDACGILELLRPLPARGEIFIVLEGVVPGVYTTRLSLMISGLDWRGGRVVSYVG</sequence>
<name>A0AA38U5W0_9AGAR</name>
<evidence type="ECO:0000313" key="1">
    <source>
        <dbReference type="EMBL" id="KAJ3832904.1"/>
    </source>
</evidence>
<keyword evidence="2" id="KW-1185">Reference proteome</keyword>
<dbReference type="AlphaFoldDB" id="A0AA38U5W0"/>
<accession>A0AA38U5W0</accession>
<gene>
    <name evidence="1" type="ORF">F5878DRAFT_504683</name>
</gene>
<organism evidence="1 2">
    <name type="scientific">Lentinula raphanica</name>
    <dbReference type="NCBI Taxonomy" id="153919"/>
    <lineage>
        <taxon>Eukaryota</taxon>
        <taxon>Fungi</taxon>
        <taxon>Dikarya</taxon>
        <taxon>Basidiomycota</taxon>
        <taxon>Agaricomycotina</taxon>
        <taxon>Agaricomycetes</taxon>
        <taxon>Agaricomycetidae</taxon>
        <taxon>Agaricales</taxon>
        <taxon>Marasmiineae</taxon>
        <taxon>Omphalotaceae</taxon>
        <taxon>Lentinula</taxon>
    </lineage>
</organism>
<comment type="caution">
    <text evidence="1">The sequence shown here is derived from an EMBL/GenBank/DDBJ whole genome shotgun (WGS) entry which is preliminary data.</text>
</comment>